<dbReference type="Pfam" id="PF05960">
    <property type="entry name" value="DUF885"/>
    <property type="match status" value="1"/>
</dbReference>
<name>A0A6J6VDG3_9ZZZZ</name>
<dbReference type="InterPro" id="IPR010281">
    <property type="entry name" value="DUF885"/>
</dbReference>
<dbReference type="AlphaFoldDB" id="A0A6J6VDG3"/>
<dbReference type="PANTHER" id="PTHR33361:SF2">
    <property type="entry name" value="DUF885 DOMAIN-CONTAINING PROTEIN"/>
    <property type="match status" value="1"/>
</dbReference>
<evidence type="ECO:0000313" key="1">
    <source>
        <dbReference type="EMBL" id="CAB4769784.1"/>
    </source>
</evidence>
<accession>A0A6J6VDG3</accession>
<dbReference type="PANTHER" id="PTHR33361">
    <property type="entry name" value="GLR0591 PROTEIN"/>
    <property type="match status" value="1"/>
</dbReference>
<dbReference type="EMBL" id="CAEZZU010000013">
    <property type="protein sequence ID" value="CAB4769784.1"/>
    <property type="molecule type" value="Genomic_DNA"/>
</dbReference>
<gene>
    <name evidence="1" type="ORF">UFOPK2925_00206</name>
</gene>
<proteinExistence type="predicted"/>
<protein>
    <submittedName>
        <fullName evidence="1">Unannotated protein</fullName>
    </submittedName>
</protein>
<reference evidence="1" key="1">
    <citation type="submission" date="2020-05" db="EMBL/GenBank/DDBJ databases">
        <authorList>
            <person name="Chiriac C."/>
            <person name="Salcher M."/>
            <person name="Ghai R."/>
            <person name="Kavagutti S V."/>
        </authorList>
    </citation>
    <scope>NUCLEOTIDE SEQUENCE</scope>
</reference>
<sequence length="584" mass="64124">MGLSGDTGSEHDATGSVMASAAPSEVYAASDAYVSQYAALDPTGATAVGIDDHPTALTDYSPEALEERSNLAKSALLALKGIETTETRDRIASAFMQERLSVGLSLESLGEQYRDLNVLGGPIQATREVFDLMPRENEADWDQISVRMSGVAASLASVRSTLESGIQRGLLAPSRQVEGVARQCAAWAGTTGMLPFFISVASEFDRSGIESSALKASLKENAERATQAYAEIAEFLSEKYLPASTPVDGVGRERYAAFSRLYNGAELDLDEAYEWGWAELERIEEQMTILAERILPGAALSEVVDLLETDPSRSIEGPDAFRGWLQELLDKTVSDLNETHFDIPERVQRVEAMIAPPGGGAAMYYTGPSEDFSRPGRTWYPTQGHTRFPLWGEVSTCYHEGVPGHHLQIAQVVHLGERLTRFQRTLGWNSGHGEGWALYAERLMGELGYLEVPDYEFGMLRAHALRAVRVIVDIGMHLGLRIPSTEKEFAGEVWTPEIGLAFAIERSRFPSEMMSFEIDRYLGLPGQAISYKIGERVWLEAREASKQQHGGAFDLKAWHAFALDLGPLGLDLLKKELAEFRPGP</sequence>
<organism evidence="1">
    <name type="scientific">freshwater metagenome</name>
    <dbReference type="NCBI Taxonomy" id="449393"/>
    <lineage>
        <taxon>unclassified sequences</taxon>
        <taxon>metagenomes</taxon>
        <taxon>ecological metagenomes</taxon>
    </lineage>
</organism>